<keyword evidence="2" id="KW-0378">Hydrolase</keyword>
<dbReference type="STRING" id="768710.DesyoDRAFT_4689"/>
<dbReference type="Pfam" id="PF04389">
    <property type="entry name" value="Peptidase_M28"/>
    <property type="match status" value="1"/>
</dbReference>
<name>H5XYT6_9FIRM</name>
<dbReference type="PANTHER" id="PTHR12147">
    <property type="entry name" value="METALLOPEPTIDASE M28 FAMILY MEMBER"/>
    <property type="match status" value="1"/>
</dbReference>
<dbReference type="eggNOG" id="COG2234">
    <property type="taxonomic scope" value="Bacteria"/>
</dbReference>
<evidence type="ECO:0000259" key="1">
    <source>
        <dbReference type="Pfam" id="PF04389"/>
    </source>
</evidence>
<gene>
    <name evidence="2" type="ORF">DesyoDRAFT_4689</name>
</gene>
<organism evidence="2 3">
    <name type="scientific">Desulfosporosinus youngiae DSM 17734</name>
    <dbReference type="NCBI Taxonomy" id="768710"/>
    <lineage>
        <taxon>Bacteria</taxon>
        <taxon>Bacillati</taxon>
        <taxon>Bacillota</taxon>
        <taxon>Clostridia</taxon>
        <taxon>Eubacteriales</taxon>
        <taxon>Desulfitobacteriaceae</taxon>
        <taxon>Desulfosporosinus</taxon>
    </lineage>
</organism>
<dbReference type="InterPro" id="IPR007484">
    <property type="entry name" value="Peptidase_M28"/>
</dbReference>
<dbReference type="GO" id="GO:0004177">
    <property type="term" value="F:aminopeptidase activity"/>
    <property type="evidence" value="ECO:0007669"/>
    <property type="project" value="UniProtKB-KW"/>
</dbReference>
<dbReference type="Gene3D" id="3.40.630.10">
    <property type="entry name" value="Zn peptidases"/>
    <property type="match status" value="1"/>
</dbReference>
<dbReference type="EMBL" id="CM001441">
    <property type="protein sequence ID" value="EHQ91642.1"/>
    <property type="molecule type" value="Genomic_DNA"/>
</dbReference>
<dbReference type="SUPFAM" id="SSF53187">
    <property type="entry name" value="Zn-dependent exopeptidases"/>
    <property type="match status" value="1"/>
</dbReference>
<dbReference type="HOGENOM" id="CLU_019932_0_0_9"/>
<keyword evidence="3" id="KW-1185">Reference proteome</keyword>
<feature type="domain" description="Peptidase M28" evidence="1">
    <location>
        <begin position="146"/>
        <end position="316"/>
    </location>
</feature>
<dbReference type="GO" id="GO:0008235">
    <property type="term" value="F:metalloexopeptidase activity"/>
    <property type="evidence" value="ECO:0007669"/>
    <property type="project" value="InterPro"/>
</dbReference>
<keyword evidence="2" id="KW-0031">Aminopeptidase</keyword>
<sequence>MQTRRAFIKTILGLGALILPWSFLPNRFGEAVKARLGRPPVKLLLPQVAEMNSEIDLESLHRTAMEDIYILTAPEMQGRRAGSVGESKAVEYLAAQLSMLGLRPMGDPKTGFIQAFTIPPVVETWVNGRLTFKPGETSKLRSPCVNLIGGLMGENTQEIILLSAHYDHLGVFEGKVYPGANDNASGVGCILDVMRRILREAKVPKRTIVIAFWSAEEMGFIGSKAFVDSPSFSLHQIQAVLNVDTVGNGMIGNFALWADGDNLAVKAIRQAALECGASALLTPTAGHNSDSISFASAHIPAVTLMAKEWLYKNHTRKIRSR</sequence>
<dbReference type="AlphaFoldDB" id="H5XYT6"/>
<dbReference type="GO" id="GO:0006508">
    <property type="term" value="P:proteolysis"/>
    <property type="evidence" value="ECO:0007669"/>
    <property type="project" value="InterPro"/>
</dbReference>
<dbReference type="PANTHER" id="PTHR12147:SF26">
    <property type="entry name" value="PEPTIDASE M28 DOMAIN-CONTAINING PROTEIN"/>
    <property type="match status" value="1"/>
</dbReference>
<reference evidence="2 3" key="1">
    <citation type="submission" date="2011-11" db="EMBL/GenBank/DDBJ databases">
        <title>The Noncontiguous Finished genome of Desulfosporosinus youngiae DSM 17734.</title>
        <authorList>
            <consortium name="US DOE Joint Genome Institute (JGI-PGF)"/>
            <person name="Lucas S."/>
            <person name="Han J."/>
            <person name="Lapidus A."/>
            <person name="Cheng J.-F."/>
            <person name="Goodwin L."/>
            <person name="Pitluck S."/>
            <person name="Peters L."/>
            <person name="Ovchinnikova G."/>
            <person name="Lu M."/>
            <person name="Land M.L."/>
            <person name="Hauser L."/>
            <person name="Pester M."/>
            <person name="Spring S."/>
            <person name="Ollivier B."/>
            <person name="Rattei T."/>
            <person name="Klenk H.-P."/>
            <person name="Wagner M."/>
            <person name="Loy A."/>
            <person name="Woyke T.J."/>
        </authorList>
    </citation>
    <scope>NUCLEOTIDE SEQUENCE [LARGE SCALE GENOMIC DNA]</scope>
    <source>
        <strain evidence="2 3">DSM 17734</strain>
    </source>
</reference>
<dbReference type="Proteomes" id="UP000005104">
    <property type="component" value="Chromosome"/>
</dbReference>
<keyword evidence="2" id="KW-0645">Protease</keyword>
<evidence type="ECO:0000313" key="3">
    <source>
        <dbReference type="Proteomes" id="UP000005104"/>
    </source>
</evidence>
<dbReference type="InterPro" id="IPR045175">
    <property type="entry name" value="M28_fam"/>
</dbReference>
<accession>H5XYT6</accession>
<protein>
    <submittedName>
        <fullName evidence="2">Putative aminopeptidase</fullName>
    </submittedName>
</protein>
<evidence type="ECO:0000313" key="2">
    <source>
        <dbReference type="EMBL" id="EHQ91642.1"/>
    </source>
</evidence>
<proteinExistence type="predicted"/>